<dbReference type="Proteomes" id="UP000030655">
    <property type="component" value="Unassembled WGS sequence"/>
</dbReference>
<protein>
    <submittedName>
        <fullName evidence="1">Uncharacterized protein</fullName>
    </submittedName>
</protein>
<dbReference type="AlphaFoldDB" id="A0A059F4Q6"/>
<sequence length="149" mass="18084">MLSKNAYFMERMIYHFHLKNRYLRKSYLDKKKIEKIIMLIFSLQFRNFLEFVCFSSALSFITGYFDDINLGTRFKIGGNIFQKYEKFKSYFLVGELANNLKQLQAEFFDRTPNFTFEDFLNYLFDDCLELQIEGSPMLNAFVFNFRRIY</sequence>
<feature type="non-terminal residue" evidence="1">
    <location>
        <position position="149"/>
    </location>
</feature>
<dbReference type="EMBL" id="KK365132">
    <property type="protein sequence ID" value="KCZ82175.1"/>
    <property type="molecule type" value="Genomic_DNA"/>
</dbReference>
<dbReference type="HOGENOM" id="CLU_147102_0_0_1"/>
<dbReference type="VEuPathDB" id="MicrosporidiaDB:H312_00453"/>
<keyword evidence="2" id="KW-1185">Reference proteome</keyword>
<gene>
    <name evidence="1" type="ORF">H312_00453</name>
</gene>
<accession>A0A059F4Q6</accession>
<evidence type="ECO:0000313" key="1">
    <source>
        <dbReference type="EMBL" id="KCZ82175.1"/>
    </source>
</evidence>
<reference evidence="2" key="1">
    <citation type="submission" date="2013-02" db="EMBL/GenBank/DDBJ databases">
        <authorList>
            <consortium name="The Broad Institute Genome Sequencing Platform"/>
            <person name="Cuomo C."/>
            <person name="Becnel J."/>
            <person name="Sanscrainte N."/>
            <person name="Walker B."/>
            <person name="Young S.K."/>
            <person name="Zeng Q."/>
            <person name="Gargeya S."/>
            <person name="Fitzgerald M."/>
            <person name="Haas B."/>
            <person name="Abouelleil A."/>
            <person name="Alvarado L."/>
            <person name="Arachchi H.M."/>
            <person name="Berlin A.M."/>
            <person name="Chapman S.B."/>
            <person name="Dewar J."/>
            <person name="Goldberg J."/>
            <person name="Griggs A."/>
            <person name="Gujja S."/>
            <person name="Hansen M."/>
            <person name="Howarth C."/>
            <person name="Imamovic A."/>
            <person name="Larimer J."/>
            <person name="McCowan C."/>
            <person name="Murphy C."/>
            <person name="Neiman D."/>
            <person name="Pearson M."/>
            <person name="Priest M."/>
            <person name="Roberts A."/>
            <person name="Saif S."/>
            <person name="Shea T."/>
            <person name="Sisk P."/>
            <person name="Sykes S."/>
            <person name="Wortman J."/>
            <person name="Nusbaum C."/>
            <person name="Birren B."/>
        </authorList>
    </citation>
    <scope>NUCLEOTIDE SEQUENCE [LARGE SCALE GENOMIC DNA]</scope>
    <source>
        <strain evidence="2">PRA339</strain>
    </source>
</reference>
<proteinExistence type="predicted"/>
<organism evidence="1 2">
    <name type="scientific">Anncaliia algerae PRA339</name>
    <dbReference type="NCBI Taxonomy" id="1288291"/>
    <lineage>
        <taxon>Eukaryota</taxon>
        <taxon>Fungi</taxon>
        <taxon>Fungi incertae sedis</taxon>
        <taxon>Microsporidia</taxon>
        <taxon>Tubulinosematoidea</taxon>
        <taxon>Tubulinosematidae</taxon>
        <taxon>Anncaliia</taxon>
    </lineage>
</organism>
<dbReference type="OrthoDB" id="10350000at2759"/>
<name>A0A059F4Q6_9MICR</name>
<evidence type="ECO:0000313" key="2">
    <source>
        <dbReference type="Proteomes" id="UP000030655"/>
    </source>
</evidence>
<reference evidence="1 2" key="2">
    <citation type="submission" date="2014-03" db="EMBL/GenBank/DDBJ databases">
        <title>The Genome Sequence of Anncaliia algerae insect isolate PRA339.</title>
        <authorList>
            <consortium name="The Broad Institute Genome Sequencing Platform"/>
            <consortium name="The Broad Institute Genome Sequencing Center for Infectious Disease"/>
            <person name="Cuomo C."/>
            <person name="Becnel J."/>
            <person name="Sanscrainte N."/>
            <person name="Walker B."/>
            <person name="Young S.K."/>
            <person name="Zeng Q."/>
            <person name="Gargeya S."/>
            <person name="Fitzgerald M."/>
            <person name="Haas B."/>
            <person name="Abouelleil A."/>
            <person name="Alvarado L."/>
            <person name="Arachchi H.M."/>
            <person name="Berlin A.M."/>
            <person name="Chapman S.B."/>
            <person name="Dewar J."/>
            <person name="Goldberg J."/>
            <person name="Griggs A."/>
            <person name="Gujja S."/>
            <person name="Hansen M."/>
            <person name="Howarth C."/>
            <person name="Imamovic A."/>
            <person name="Larimer J."/>
            <person name="McCowan C."/>
            <person name="Murphy C."/>
            <person name="Neiman D."/>
            <person name="Pearson M."/>
            <person name="Priest M."/>
            <person name="Roberts A."/>
            <person name="Saif S."/>
            <person name="Shea T."/>
            <person name="Sisk P."/>
            <person name="Sykes S."/>
            <person name="Wortman J."/>
            <person name="Nusbaum C."/>
            <person name="Birren B."/>
        </authorList>
    </citation>
    <scope>NUCLEOTIDE SEQUENCE [LARGE SCALE GENOMIC DNA]</scope>
    <source>
        <strain evidence="1 2">PRA339</strain>
    </source>
</reference>